<dbReference type="EMBL" id="ML208996">
    <property type="protein sequence ID" value="TFK59376.1"/>
    <property type="molecule type" value="Genomic_DNA"/>
</dbReference>
<name>A0ACD3A124_9AGAR</name>
<accession>A0ACD3A124</accession>
<sequence>MPSTYIIALALDFNAQLETLSPTRRTNGPPRVLEENLGVLLTFVMGKWVNAVVSLWWMIWLGGGRRVDGGRQRTSRVNPRGDFGKVGVGDKSAPELLMGILVLSTSTKTFVGRIAHGVRHASDSFYHSILTKDNDRAQLMLVRSFGFGWGVCQLAETFSVILPSRTITRIWYSADEVRLGLGCHGFNPGYGINLQLNGGYMHHKARIRDKLFTNVFNNTATYRGPPSSPDGVSGDRTDFVRHGFFNAVALLKRSTFDTGVYGASHLRLFWSSGSLFNNGHQSRISQATPCLGLSSRYGLHVMSFSVPVTYTHT</sequence>
<proteinExistence type="predicted"/>
<dbReference type="Proteomes" id="UP000308600">
    <property type="component" value="Unassembled WGS sequence"/>
</dbReference>
<keyword evidence="2" id="KW-1185">Reference proteome</keyword>
<reference evidence="1 2" key="1">
    <citation type="journal article" date="2019" name="Nat. Ecol. Evol.">
        <title>Megaphylogeny resolves global patterns of mushroom evolution.</title>
        <authorList>
            <person name="Varga T."/>
            <person name="Krizsan K."/>
            <person name="Foldi C."/>
            <person name="Dima B."/>
            <person name="Sanchez-Garcia M."/>
            <person name="Sanchez-Ramirez S."/>
            <person name="Szollosi G.J."/>
            <person name="Szarkandi J.G."/>
            <person name="Papp V."/>
            <person name="Albert L."/>
            <person name="Andreopoulos W."/>
            <person name="Angelini C."/>
            <person name="Antonin V."/>
            <person name="Barry K.W."/>
            <person name="Bougher N.L."/>
            <person name="Buchanan P."/>
            <person name="Buyck B."/>
            <person name="Bense V."/>
            <person name="Catcheside P."/>
            <person name="Chovatia M."/>
            <person name="Cooper J."/>
            <person name="Damon W."/>
            <person name="Desjardin D."/>
            <person name="Finy P."/>
            <person name="Geml J."/>
            <person name="Haridas S."/>
            <person name="Hughes K."/>
            <person name="Justo A."/>
            <person name="Karasinski D."/>
            <person name="Kautmanova I."/>
            <person name="Kiss B."/>
            <person name="Kocsube S."/>
            <person name="Kotiranta H."/>
            <person name="LaButti K.M."/>
            <person name="Lechner B.E."/>
            <person name="Liimatainen K."/>
            <person name="Lipzen A."/>
            <person name="Lukacs Z."/>
            <person name="Mihaltcheva S."/>
            <person name="Morgado L.N."/>
            <person name="Niskanen T."/>
            <person name="Noordeloos M.E."/>
            <person name="Ohm R.A."/>
            <person name="Ortiz-Santana B."/>
            <person name="Ovrebo C."/>
            <person name="Racz N."/>
            <person name="Riley R."/>
            <person name="Savchenko A."/>
            <person name="Shiryaev A."/>
            <person name="Soop K."/>
            <person name="Spirin V."/>
            <person name="Szebenyi C."/>
            <person name="Tomsovsky M."/>
            <person name="Tulloss R.E."/>
            <person name="Uehling J."/>
            <person name="Grigoriev I.V."/>
            <person name="Vagvolgyi C."/>
            <person name="Papp T."/>
            <person name="Martin F.M."/>
            <person name="Miettinen O."/>
            <person name="Hibbett D.S."/>
            <person name="Nagy L.G."/>
        </authorList>
    </citation>
    <scope>NUCLEOTIDE SEQUENCE [LARGE SCALE GENOMIC DNA]</scope>
    <source>
        <strain evidence="1 2">NL-1719</strain>
    </source>
</reference>
<evidence type="ECO:0000313" key="2">
    <source>
        <dbReference type="Proteomes" id="UP000308600"/>
    </source>
</evidence>
<gene>
    <name evidence="1" type="ORF">BDN72DRAFT_865201</name>
</gene>
<evidence type="ECO:0000313" key="1">
    <source>
        <dbReference type="EMBL" id="TFK59376.1"/>
    </source>
</evidence>
<protein>
    <submittedName>
        <fullName evidence="1">Uncharacterized protein</fullName>
    </submittedName>
</protein>
<organism evidence="1 2">
    <name type="scientific">Pluteus cervinus</name>
    <dbReference type="NCBI Taxonomy" id="181527"/>
    <lineage>
        <taxon>Eukaryota</taxon>
        <taxon>Fungi</taxon>
        <taxon>Dikarya</taxon>
        <taxon>Basidiomycota</taxon>
        <taxon>Agaricomycotina</taxon>
        <taxon>Agaricomycetes</taxon>
        <taxon>Agaricomycetidae</taxon>
        <taxon>Agaricales</taxon>
        <taxon>Pluteineae</taxon>
        <taxon>Pluteaceae</taxon>
        <taxon>Pluteus</taxon>
    </lineage>
</organism>